<proteinExistence type="predicted"/>
<accession>A0A0S4INL0</accession>
<sequence length="367" mass="40923">MKKVILSSYRALIKHAHAFDASVAHRAMLCSSPIHNYDHLKREWTSYDSSQEWDESRKSVDAFIRVLNDSKEWYHPSHRKETLRSFIRNRFRNSPFSTQNLNFAFAAVKVLHHSQSAASSLVDRSPTPTHPIWDPSDFSVLETIPLHGTNETSNHFVVAHPLLPGIFRHSIVLILKHDSSSALGVIINKPLTNSEGAVTPLWSIVPDQHTLFTKFLSNHAVMLGGPVGAESSDMMSLLILHNCGDVAGASCVSEGPHGKVFLNGELDSMVECLEKGICEKDNFICFLGFSSWGEGQLSGEVERGSWFSVAHSANRKQDLVRHFSQTHHDTCAAPYSNAWCDLLQTLGEEFGDLTKLRSLQSKPHDDS</sequence>
<dbReference type="AlphaFoldDB" id="A0A0S4INL0"/>
<dbReference type="InterPro" id="IPR003774">
    <property type="entry name" value="AlgH-like"/>
</dbReference>
<dbReference type="Pfam" id="PF02622">
    <property type="entry name" value="DUF179"/>
    <property type="match status" value="1"/>
</dbReference>
<dbReference type="PANTHER" id="PTHR30327:SF1">
    <property type="entry name" value="UPF0301 PROTEIN YQGE"/>
    <property type="match status" value="1"/>
</dbReference>
<dbReference type="OMA" id="EMSCMPP"/>
<dbReference type="SUPFAM" id="SSF143456">
    <property type="entry name" value="VC0467-like"/>
    <property type="match status" value="1"/>
</dbReference>
<dbReference type="PANTHER" id="PTHR30327">
    <property type="entry name" value="UNCHARACTERIZED PROTEIN YQGE"/>
    <property type="match status" value="1"/>
</dbReference>
<dbReference type="Gene3D" id="3.40.1740.10">
    <property type="entry name" value="VC0467-like"/>
    <property type="match status" value="1"/>
</dbReference>
<organism evidence="1 2">
    <name type="scientific">Bodo saltans</name>
    <name type="common">Flagellated protozoan</name>
    <dbReference type="NCBI Taxonomy" id="75058"/>
    <lineage>
        <taxon>Eukaryota</taxon>
        <taxon>Discoba</taxon>
        <taxon>Euglenozoa</taxon>
        <taxon>Kinetoplastea</taxon>
        <taxon>Metakinetoplastina</taxon>
        <taxon>Eubodonida</taxon>
        <taxon>Bodonidae</taxon>
        <taxon>Bodo</taxon>
    </lineage>
</organism>
<reference evidence="2" key="1">
    <citation type="submission" date="2015-09" db="EMBL/GenBank/DDBJ databases">
        <authorList>
            <consortium name="Pathogen Informatics"/>
        </authorList>
    </citation>
    <scope>NUCLEOTIDE SEQUENCE [LARGE SCALE GENOMIC DNA]</scope>
    <source>
        <strain evidence="2">Lake Konstanz</strain>
    </source>
</reference>
<evidence type="ECO:0000313" key="2">
    <source>
        <dbReference type="Proteomes" id="UP000051952"/>
    </source>
</evidence>
<dbReference type="Proteomes" id="UP000051952">
    <property type="component" value="Unassembled WGS sequence"/>
</dbReference>
<dbReference type="EMBL" id="CYKH01000182">
    <property type="protein sequence ID" value="CUE76173.1"/>
    <property type="molecule type" value="Genomic_DNA"/>
</dbReference>
<gene>
    <name evidence="1" type="ORF">BSAL_03500</name>
</gene>
<keyword evidence="2" id="KW-1185">Reference proteome</keyword>
<protein>
    <submittedName>
        <fullName evidence="1">Uncharacterized protein</fullName>
    </submittedName>
</protein>
<evidence type="ECO:0000313" key="1">
    <source>
        <dbReference type="EMBL" id="CUE76173.1"/>
    </source>
</evidence>
<dbReference type="VEuPathDB" id="TriTrypDB:BSAL_03500"/>
<dbReference type="GO" id="GO:0005829">
    <property type="term" value="C:cytosol"/>
    <property type="evidence" value="ECO:0007669"/>
    <property type="project" value="TreeGrafter"/>
</dbReference>
<name>A0A0S4INL0_BODSA</name>
<dbReference type="OrthoDB" id="272750at2759"/>